<dbReference type="Pfam" id="PF01636">
    <property type="entry name" value="APH"/>
    <property type="match status" value="1"/>
</dbReference>
<organism evidence="2 3">
    <name type="scientific">Sediminibacillus albus</name>
    <dbReference type="NCBI Taxonomy" id="407036"/>
    <lineage>
        <taxon>Bacteria</taxon>
        <taxon>Bacillati</taxon>
        <taxon>Bacillota</taxon>
        <taxon>Bacilli</taxon>
        <taxon>Bacillales</taxon>
        <taxon>Bacillaceae</taxon>
        <taxon>Sediminibacillus</taxon>
    </lineage>
</organism>
<evidence type="ECO:0000313" key="3">
    <source>
        <dbReference type="Proteomes" id="UP000198694"/>
    </source>
</evidence>
<keyword evidence="2" id="KW-0808">Transferase</keyword>
<dbReference type="PANTHER" id="PTHR41283">
    <property type="entry name" value="AMINOGLYCOSIDE PHOSPHOTRANSFERASE"/>
    <property type="match status" value="1"/>
</dbReference>
<proteinExistence type="predicted"/>
<evidence type="ECO:0000259" key="1">
    <source>
        <dbReference type="Pfam" id="PF01636"/>
    </source>
</evidence>
<dbReference type="STRING" id="407036.SAMN05216243_1739"/>
<evidence type="ECO:0000313" key="2">
    <source>
        <dbReference type="EMBL" id="SDK04509.1"/>
    </source>
</evidence>
<dbReference type="Gene3D" id="3.90.1200.10">
    <property type="match status" value="1"/>
</dbReference>
<dbReference type="RefSeq" id="WP_093213075.1">
    <property type="nucleotide sequence ID" value="NZ_FNFL01000002.1"/>
</dbReference>
<dbReference type="GO" id="GO:0016301">
    <property type="term" value="F:kinase activity"/>
    <property type="evidence" value="ECO:0007669"/>
    <property type="project" value="UniProtKB-KW"/>
</dbReference>
<protein>
    <submittedName>
        <fullName evidence="2">Predicted kinase, aminoglycoside phosphotransferase (APT) family</fullName>
    </submittedName>
</protein>
<dbReference type="OrthoDB" id="334783at2"/>
<keyword evidence="3" id="KW-1185">Reference proteome</keyword>
<reference evidence="2 3" key="1">
    <citation type="submission" date="2016-10" db="EMBL/GenBank/DDBJ databases">
        <authorList>
            <person name="de Groot N.N."/>
        </authorList>
    </citation>
    <scope>NUCLEOTIDE SEQUENCE [LARGE SCALE GENOMIC DNA]</scope>
    <source>
        <strain evidence="2 3">CGMCC 1.6502</strain>
    </source>
</reference>
<dbReference type="InterPro" id="IPR011009">
    <property type="entry name" value="Kinase-like_dom_sf"/>
</dbReference>
<dbReference type="InterPro" id="IPR002575">
    <property type="entry name" value="Aminoglycoside_PTrfase"/>
</dbReference>
<keyword evidence="2" id="KW-0418">Kinase</keyword>
<name>A0A1G8YNT8_9BACI</name>
<feature type="domain" description="Aminoglycoside phosphotransferase" evidence="1">
    <location>
        <begin position="22"/>
        <end position="242"/>
    </location>
</feature>
<gene>
    <name evidence="2" type="ORF">SAMN05216243_1739</name>
</gene>
<dbReference type="EMBL" id="FNFL01000002">
    <property type="protein sequence ID" value="SDK04509.1"/>
    <property type="molecule type" value="Genomic_DNA"/>
</dbReference>
<dbReference type="Proteomes" id="UP000198694">
    <property type="component" value="Unassembled WGS sequence"/>
</dbReference>
<sequence>MGDILKTLKETVKLLENTTRIAELTNGYSPDRKCVFHVDHKKLLVRIGDMDGYEKKKKEFRILKKMQQLHVKAPKPIDIGILPNSGTCYSIYSYIEGKDATEVICKLTEEEQFKLGMKAGTQLSRMHRYKAPSIVDFWYNRAMNKHYKYIDEYKTCGIKINNDHKIIDFIENNKHQLKNRPNFFQHDDFHLANIIVNNKQYSGAIDFNNYDWGDPLHDFVKVALFQREKSIFFSIGQIEGYFDGNVPDDFWKFYSIYVAMAIFSSVIWSLRFAPGQLDEMINRLNVVMEDHKVFELLKPRWYQPEMLSWISTRHPHRRFDDL</sequence>
<dbReference type="SUPFAM" id="SSF56112">
    <property type="entry name" value="Protein kinase-like (PK-like)"/>
    <property type="match status" value="1"/>
</dbReference>
<dbReference type="AlphaFoldDB" id="A0A1G8YNT8"/>
<accession>A0A1G8YNT8</accession>
<dbReference type="PANTHER" id="PTHR41283:SF1">
    <property type="entry name" value="AMINOGLYCOSIDE PHOSPHOTRANSFERASE DOMAIN-CONTAINING PROTEIN"/>
    <property type="match status" value="1"/>
</dbReference>